<evidence type="ECO:0000313" key="1">
    <source>
        <dbReference type="EMBL" id="TKC00488.1"/>
    </source>
</evidence>
<dbReference type="EMBL" id="SWBP01000001">
    <property type="protein sequence ID" value="TKC00488.1"/>
    <property type="molecule type" value="Genomic_DNA"/>
</dbReference>
<reference evidence="1 2" key="1">
    <citation type="submission" date="2019-04" db="EMBL/GenBank/DDBJ databases">
        <title>Pedobacter sp. AR-3-17 sp. nov., isolated from Arctic soil.</title>
        <authorList>
            <person name="Dahal R.H."/>
            <person name="Kim D.-U."/>
        </authorList>
    </citation>
    <scope>NUCLEOTIDE SEQUENCE [LARGE SCALE GENOMIC DNA]</scope>
    <source>
        <strain evidence="1 2">AR-3-17</strain>
    </source>
</reference>
<organism evidence="1 2">
    <name type="scientific">Pedobacter cryophilus</name>
    <dbReference type="NCBI Taxonomy" id="2571271"/>
    <lineage>
        <taxon>Bacteria</taxon>
        <taxon>Pseudomonadati</taxon>
        <taxon>Bacteroidota</taxon>
        <taxon>Sphingobacteriia</taxon>
        <taxon>Sphingobacteriales</taxon>
        <taxon>Sphingobacteriaceae</taxon>
        <taxon>Pedobacter</taxon>
    </lineage>
</organism>
<protein>
    <submittedName>
        <fullName evidence="1">Uncharacterized protein</fullName>
    </submittedName>
</protein>
<dbReference type="RefSeq" id="WP_136824697.1">
    <property type="nucleotide sequence ID" value="NZ_SWBP01000001.1"/>
</dbReference>
<evidence type="ECO:0000313" key="2">
    <source>
        <dbReference type="Proteomes" id="UP000308181"/>
    </source>
</evidence>
<keyword evidence="2" id="KW-1185">Reference proteome</keyword>
<gene>
    <name evidence="1" type="ORF">FA046_02065</name>
</gene>
<sequence length="83" mass="9388">MDALKDYGLVADVNLIVYCDNNDESNYQIIHHLRDPQIPDSLLSSVQKLALLSYQSCIDLKINIPRDLKSIVFLALKCLSILL</sequence>
<proteinExistence type="predicted"/>
<dbReference type="AlphaFoldDB" id="A0A4U1C9Y5"/>
<name>A0A4U1C9Y5_9SPHI</name>
<dbReference type="Proteomes" id="UP000308181">
    <property type="component" value="Unassembled WGS sequence"/>
</dbReference>
<dbReference type="Gene3D" id="3.40.50.2300">
    <property type="match status" value="1"/>
</dbReference>
<comment type="caution">
    <text evidence="1">The sequence shown here is derived from an EMBL/GenBank/DDBJ whole genome shotgun (WGS) entry which is preliminary data.</text>
</comment>
<accession>A0A4U1C9Y5</accession>